<keyword evidence="3 10" id="KW-0653">Protein transport</keyword>
<evidence type="ECO:0000256" key="8">
    <source>
        <dbReference type="ARBA" id="ARBA00029691"/>
    </source>
</evidence>
<accession>A0A1Y2IRA0</accession>
<keyword evidence="11" id="KW-0175">Coiled coil</keyword>
<feature type="domain" description="Peroxisome membrane anchor protein Pex14p N-terminal" evidence="13">
    <location>
        <begin position="5"/>
        <end position="49"/>
    </location>
</feature>
<sequence length="306" mass="33145">MSTADRQELMRNAVAFLSDPKAQASPLAQRVQFLEAKGLTAPEIEEAIRQAAMTQNVSRAAPQPYPPTQYGPVYGPIPYGPMPPQSQQWDWRDYFITAVVSGTVAYGAIALFRKYVSPHLKPPSATAYEEDKDAMNAQFDAAEALLKEIQAETAAVRAAVEEQNERVIKVTEDVENAVKDMREGEVRTRDEMREIRDEVNAVRELLPKMIEKTKESQNQSLAELQQELKSLKALLLSRGPGVSTGPSTPILPGKPSIPAWQLASGPPASSMSTPSTPPPLPSSPAPATIPNGKGKEIASADSAEST</sequence>
<gene>
    <name evidence="14" type="ORF">PYCCODRAFT_1388598</name>
</gene>
<feature type="compositionally biased region" description="Low complexity" evidence="12">
    <location>
        <begin position="263"/>
        <end position="274"/>
    </location>
</feature>
<evidence type="ECO:0000256" key="12">
    <source>
        <dbReference type="SAM" id="MobiDB-lite"/>
    </source>
</evidence>
<dbReference type="OrthoDB" id="5549158at2759"/>
<evidence type="ECO:0000256" key="10">
    <source>
        <dbReference type="RuleBase" id="RU367032"/>
    </source>
</evidence>
<keyword evidence="4" id="KW-0811">Translocation</keyword>
<comment type="subcellular location">
    <subcellularLocation>
        <location evidence="9 10">Peroxisome membrane</location>
    </subcellularLocation>
</comment>
<evidence type="ECO:0000259" key="13">
    <source>
        <dbReference type="Pfam" id="PF04695"/>
    </source>
</evidence>
<evidence type="ECO:0000256" key="9">
    <source>
        <dbReference type="ARBA" id="ARBA00046271"/>
    </source>
</evidence>
<evidence type="ECO:0000256" key="7">
    <source>
        <dbReference type="ARBA" id="ARBA00029502"/>
    </source>
</evidence>
<dbReference type="GO" id="GO:0005778">
    <property type="term" value="C:peroxisomal membrane"/>
    <property type="evidence" value="ECO:0007669"/>
    <property type="project" value="UniProtKB-SubCell"/>
</dbReference>
<proteinExistence type="inferred from homology"/>
<dbReference type="Pfam" id="PF04695">
    <property type="entry name" value="Pex14_N"/>
    <property type="match status" value="1"/>
</dbReference>
<evidence type="ECO:0000256" key="3">
    <source>
        <dbReference type="ARBA" id="ARBA00022927"/>
    </source>
</evidence>
<dbReference type="Proteomes" id="UP000193067">
    <property type="component" value="Unassembled WGS sequence"/>
</dbReference>
<dbReference type="InterPro" id="IPR006785">
    <property type="entry name" value="Pex14_N"/>
</dbReference>
<dbReference type="PANTHER" id="PTHR23058:SF0">
    <property type="entry name" value="PEROXISOMAL MEMBRANE PROTEIN PEX14"/>
    <property type="match status" value="1"/>
</dbReference>
<evidence type="ECO:0000256" key="6">
    <source>
        <dbReference type="ARBA" id="ARBA00023140"/>
    </source>
</evidence>
<dbReference type="GO" id="GO:0016560">
    <property type="term" value="P:protein import into peroxisome matrix, docking"/>
    <property type="evidence" value="ECO:0007669"/>
    <property type="project" value="UniProtKB-UniRule"/>
</dbReference>
<dbReference type="PANTHER" id="PTHR23058">
    <property type="entry name" value="PEROXISOMAL MEMBRANE PROTEIN PEX14"/>
    <property type="match status" value="1"/>
</dbReference>
<reference evidence="14 15" key="1">
    <citation type="journal article" date="2015" name="Biotechnol. Biofuels">
        <title>Enhanced degradation of softwood versus hardwood by the white-rot fungus Pycnoporus coccineus.</title>
        <authorList>
            <person name="Couturier M."/>
            <person name="Navarro D."/>
            <person name="Chevret D."/>
            <person name="Henrissat B."/>
            <person name="Piumi F."/>
            <person name="Ruiz-Duenas F.J."/>
            <person name="Martinez A.T."/>
            <person name="Grigoriev I.V."/>
            <person name="Riley R."/>
            <person name="Lipzen A."/>
            <person name="Berrin J.G."/>
            <person name="Master E.R."/>
            <person name="Rosso M.N."/>
        </authorList>
    </citation>
    <scope>NUCLEOTIDE SEQUENCE [LARGE SCALE GENOMIC DNA]</scope>
    <source>
        <strain evidence="14 15">BRFM310</strain>
    </source>
</reference>
<comment type="function">
    <text evidence="10">Component of the PEX13-PEX14 docking complex, a translocon channel that specifically mediates the import of peroxisomal cargo proteins bound to PEX5 receptor. The PEX13-PEX14 docking complex forms a large import pore which can be opened to a diameter of about 9 nm. Mechanistically, PEX5 receptor along with cargo proteins associates with the PEX14 subunit of the PEX13-PEX14 docking complex in the cytosol, leading to the insertion of the receptor into the organelle membrane with the concomitant translocation of the cargo into the peroxisome matrix.</text>
</comment>
<dbReference type="Gene3D" id="1.10.10.10">
    <property type="entry name" value="Winged helix-like DNA-binding domain superfamily/Winged helix DNA-binding domain"/>
    <property type="match status" value="1"/>
</dbReference>
<feature type="compositionally biased region" description="Pro residues" evidence="12">
    <location>
        <begin position="275"/>
        <end position="284"/>
    </location>
</feature>
<dbReference type="AlphaFoldDB" id="A0A1Y2IRA0"/>
<dbReference type="InterPro" id="IPR036388">
    <property type="entry name" value="WH-like_DNA-bd_sf"/>
</dbReference>
<dbReference type="EMBL" id="KZ084100">
    <property type="protein sequence ID" value="OSD03607.1"/>
    <property type="molecule type" value="Genomic_DNA"/>
</dbReference>
<dbReference type="GO" id="GO:1990429">
    <property type="term" value="C:peroxisomal importomer complex"/>
    <property type="evidence" value="ECO:0007669"/>
    <property type="project" value="TreeGrafter"/>
</dbReference>
<comment type="similarity">
    <text evidence="1 10">Belongs to the peroxin-14 family.</text>
</comment>
<evidence type="ECO:0000256" key="11">
    <source>
        <dbReference type="SAM" id="Coils"/>
    </source>
</evidence>
<feature type="region of interest" description="Disordered" evidence="12">
    <location>
        <begin position="239"/>
        <end position="306"/>
    </location>
</feature>
<keyword evidence="2 10" id="KW-0813">Transport</keyword>
<evidence type="ECO:0000256" key="5">
    <source>
        <dbReference type="ARBA" id="ARBA00023136"/>
    </source>
</evidence>
<keyword evidence="5 10" id="KW-0472">Membrane</keyword>
<protein>
    <recommendedName>
        <fullName evidence="7 10">Peroxisomal membrane protein PEX14</fullName>
    </recommendedName>
    <alternativeName>
        <fullName evidence="8 10">Peroxin-14</fullName>
    </alternativeName>
</protein>
<evidence type="ECO:0000256" key="2">
    <source>
        <dbReference type="ARBA" id="ARBA00022448"/>
    </source>
</evidence>
<name>A0A1Y2IRA0_TRAC3</name>
<evidence type="ECO:0000256" key="1">
    <source>
        <dbReference type="ARBA" id="ARBA00005443"/>
    </source>
</evidence>
<evidence type="ECO:0000256" key="4">
    <source>
        <dbReference type="ARBA" id="ARBA00023010"/>
    </source>
</evidence>
<dbReference type="GO" id="GO:0005102">
    <property type="term" value="F:signaling receptor binding"/>
    <property type="evidence" value="ECO:0007669"/>
    <property type="project" value="TreeGrafter"/>
</dbReference>
<organism evidence="14 15">
    <name type="scientific">Trametes coccinea (strain BRFM310)</name>
    <name type="common">Pycnoporus coccineus</name>
    <dbReference type="NCBI Taxonomy" id="1353009"/>
    <lineage>
        <taxon>Eukaryota</taxon>
        <taxon>Fungi</taxon>
        <taxon>Dikarya</taxon>
        <taxon>Basidiomycota</taxon>
        <taxon>Agaricomycotina</taxon>
        <taxon>Agaricomycetes</taxon>
        <taxon>Polyporales</taxon>
        <taxon>Polyporaceae</taxon>
        <taxon>Trametes</taxon>
    </lineage>
</organism>
<dbReference type="STRING" id="1353009.A0A1Y2IRA0"/>
<keyword evidence="15" id="KW-1185">Reference proteome</keyword>
<feature type="coiled-coil region" evidence="11">
    <location>
        <begin position="125"/>
        <end position="180"/>
    </location>
</feature>
<evidence type="ECO:0000313" key="14">
    <source>
        <dbReference type="EMBL" id="OSD03607.1"/>
    </source>
</evidence>
<evidence type="ECO:0000313" key="15">
    <source>
        <dbReference type="Proteomes" id="UP000193067"/>
    </source>
</evidence>
<keyword evidence="6 10" id="KW-0576">Peroxisome</keyword>
<dbReference type="InterPro" id="IPR025655">
    <property type="entry name" value="PEX14"/>
</dbReference>